<accession>A0A9P7UQP5</accession>
<protein>
    <recommendedName>
        <fullName evidence="3">F-box domain-containing protein</fullName>
    </recommendedName>
</protein>
<dbReference type="GeneID" id="66080947"/>
<dbReference type="EMBL" id="CM032187">
    <property type="protein sequence ID" value="KAG7090275.1"/>
    <property type="molecule type" value="Genomic_DNA"/>
</dbReference>
<name>A0A9P7UQP5_9AGAR</name>
<dbReference type="Proteomes" id="UP001049176">
    <property type="component" value="Chromosome 7"/>
</dbReference>
<evidence type="ECO:0000313" key="2">
    <source>
        <dbReference type="Proteomes" id="UP001049176"/>
    </source>
</evidence>
<dbReference type="RefSeq" id="XP_043006745.1">
    <property type="nucleotide sequence ID" value="XM_043156930.1"/>
</dbReference>
<reference evidence="1" key="1">
    <citation type="journal article" date="2021" name="Genome Biol. Evol.">
        <title>The assembled and annotated genome of the fairy-ring fungus Marasmius oreades.</title>
        <authorList>
            <person name="Hiltunen M."/>
            <person name="Ament-Velasquez S.L."/>
            <person name="Johannesson H."/>
        </authorList>
    </citation>
    <scope>NUCLEOTIDE SEQUENCE</scope>
    <source>
        <strain evidence="1">03SP1</strain>
    </source>
</reference>
<dbReference type="AlphaFoldDB" id="A0A9P7UQP5"/>
<comment type="caution">
    <text evidence="1">The sequence shown here is derived from an EMBL/GenBank/DDBJ whole genome shotgun (WGS) entry which is preliminary data.</text>
</comment>
<sequence>MAPGADLTEGRRWPDVFDYENGPWAISKVCSSWRRTVTASPEVWRRFMLGTRDLGSKGQFSALETWLRYSRTSTISFLIYTHGICDHVVNRELFRMLLSQSNRWENIEFVNTTTSFWEMLNEYNVRKQLASLRSFTILSDGDTSAYLDEPDYDPEDDPDFYGAFREAPQLRSISCLDFIIISKIPGVHFPWTQITKFESSIRCSENYRILNNVAPNLEWLRLELTSDDIKTVNCGQSTDDIICLPKLRTLAIKIYIRPPDHPIVEQPVSSFRRINHLSFPSLENLSITTEFSFLLAPFHIFAEALRHSPCTLQSLEISGYTRETEDIFKLLKAVPTVRHFCLWIDLHGPLQLQDVVLPQLMGRGDEALLPRLDILELKFPERFEIYELDKHPLAALIRFRWANQETRIRTIRLSLGADIRGKVYRLYAIDTLPCLSSLDDLKEEGLTVDVRGLVTV</sequence>
<dbReference type="KEGG" id="more:E1B28_011872"/>
<organism evidence="1 2">
    <name type="scientific">Marasmius oreades</name>
    <name type="common">fairy-ring Marasmius</name>
    <dbReference type="NCBI Taxonomy" id="181124"/>
    <lineage>
        <taxon>Eukaryota</taxon>
        <taxon>Fungi</taxon>
        <taxon>Dikarya</taxon>
        <taxon>Basidiomycota</taxon>
        <taxon>Agaricomycotina</taxon>
        <taxon>Agaricomycetes</taxon>
        <taxon>Agaricomycetidae</taxon>
        <taxon>Agaricales</taxon>
        <taxon>Marasmiineae</taxon>
        <taxon>Marasmiaceae</taxon>
        <taxon>Marasmius</taxon>
    </lineage>
</organism>
<dbReference type="OrthoDB" id="2269034at2759"/>
<keyword evidence="2" id="KW-1185">Reference proteome</keyword>
<evidence type="ECO:0008006" key="3">
    <source>
        <dbReference type="Google" id="ProtNLM"/>
    </source>
</evidence>
<proteinExistence type="predicted"/>
<gene>
    <name evidence="1" type="ORF">E1B28_011872</name>
</gene>
<evidence type="ECO:0000313" key="1">
    <source>
        <dbReference type="EMBL" id="KAG7090275.1"/>
    </source>
</evidence>